<organism evidence="1 2">
    <name type="scientific">Chrysochromulina tobinii</name>
    <dbReference type="NCBI Taxonomy" id="1460289"/>
    <lineage>
        <taxon>Eukaryota</taxon>
        <taxon>Haptista</taxon>
        <taxon>Haptophyta</taxon>
        <taxon>Prymnesiophyceae</taxon>
        <taxon>Prymnesiales</taxon>
        <taxon>Chrysochromulinaceae</taxon>
        <taxon>Chrysochromulina</taxon>
    </lineage>
</organism>
<dbReference type="AlphaFoldDB" id="A0A0M0K6A9"/>
<comment type="caution">
    <text evidence="1">The sequence shown here is derived from an EMBL/GenBank/DDBJ whole genome shotgun (WGS) entry which is preliminary data.</text>
</comment>
<reference evidence="2" key="1">
    <citation type="journal article" date="2015" name="PLoS Genet.">
        <title>Genome Sequence and Transcriptome Analyses of Chrysochromulina tobin: Metabolic Tools for Enhanced Algal Fitness in the Prominent Order Prymnesiales (Haptophyceae).</title>
        <authorList>
            <person name="Hovde B.T."/>
            <person name="Deodato C.R."/>
            <person name="Hunsperger H.M."/>
            <person name="Ryken S.A."/>
            <person name="Yost W."/>
            <person name="Jha R.K."/>
            <person name="Patterson J."/>
            <person name="Monnat R.J. Jr."/>
            <person name="Barlow S.B."/>
            <person name="Starkenburg S.R."/>
            <person name="Cattolico R.A."/>
        </authorList>
    </citation>
    <scope>NUCLEOTIDE SEQUENCE</scope>
    <source>
        <strain evidence="2">CCMP291</strain>
    </source>
</reference>
<name>A0A0M0K6A9_9EUKA</name>
<dbReference type="Proteomes" id="UP000037460">
    <property type="component" value="Unassembled WGS sequence"/>
</dbReference>
<proteinExistence type="predicted"/>
<evidence type="ECO:0000313" key="1">
    <source>
        <dbReference type="EMBL" id="KOO34132.1"/>
    </source>
</evidence>
<dbReference type="EMBL" id="JWZX01001316">
    <property type="protein sequence ID" value="KOO34132.1"/>
    <property type="molecule type" value="Genomic_DNA"/>
</dbReference>
<protein>
    <submittedName>
        <fullName evidence="1">Uncharacterized protein</fullName>
    </submittedName>
</protein>
<gene>
    <name evidence="1" type="ORF">Ctob_012565</name>
</gene>
<keyword evidence="2" id="KW-1185">Reference proteome</keyword>
<evidence type="ECO:0000313" key="2">
    <source>
        <dbReference type="Proteomes" id="UP000037460"/>
    </source>
</evidence>
<sequence length="272" mass="30991">MSVLETPELLNLIMVQLIRSYRAWHIDCMLPASVAKEWRKALARARGDTDTWGEASWDIGKLSEAKVTKHLTIGPFSWVAELWSEKEPHVPHPMPAPWVKMVLTVPSPELLPPGWSRRTEAEVELRSLKDPERVKFMFTRHLFCEGVPADREVEVAGGALAVSLDEHEGDETSTTSAGERLTLEDYGYMFRKHHELLERWSHGYRVYCDLCKTEVEGEGMLSDFTRSMRRCARGCNFDVCEACMVAHRELLSLREVALPAAEPRSQRLDSVL</sequence>
<accession>A0A0M0K6A9</accession>